<dbReference type="InterPro" id="IPR023394">
    <property type="entry name" value="Sec7_C_sf"/>
</dbReference>
<dbReference type="Proteomes" id="UP000005222">
    <property type="component" value="Chromosome H"/>
</dbReference>
<proteinExistence type="predicted"/>
<dbReference type="SUPFAM" id="SSF48425">
    <property type="entry name" value="Sec7 domain"/>
    <property type="match status" value="1"/>
</dbReference>
<evidence type="ECO:0000313" key="4">
    <source>
        <dbReference type="EMBL" id="CCE81158.1"/>
    </source>
</evidence>
<dbReference type="GO" id="GO:0005085">
    <property type="term" value="F:guanyl-nucleotide exchange factor activity"/>
    <property type="evidence" value="ECO:0007669"/>
    <property type="project" value="InterPro"/>
</dbReference>
<feature type="compositionally biased region" description="Basic and acidic residues" evidence="1">
    <location>
        <begin position="47"/>
        <end position="60"/>
    </location>
</feature>
<organism evidence="4 5">
    <name type="scientific">Pichia sorbitophila (strain ATCC MYA-4447 / BCRC 22081 / CBS 7064 / NBRC 10061 / NRRL Y-12695)</name>
    <name type="common">Hybrid yeast</name>
    <dbReference type="NCBI Taxonomy" id="559304"/>
    <lineage>
        <taxon>Eukaryota</taxon>
        <taxon>Fungi</taxon>
        <taxon>Dikarya</taxon>
        <taxon>Ascomycota</taxon>
        <taxon>Saccharomycotina</taxon>
        <taxon>Pichiomycetes</taxon>
        <taxon>Debaryomycetaceae</taxon>
        <taxon>Millerozyma</taxon>
    </lineage>
</organism>
<keyword evidence="5" id="KW-1185">Reference proteome</keyword>
<reference evidence="5" key="2">
    <citation type="journal article" date="2012" name="G3 (Bethesda)">
        <title>Pichia sorbitophila, an interspecies yeast hybrid reveals early steps of genome resolution following polyploidization.</title>
        <authorList>
            <person name="Leh Louis V."/>
            <person name="Despons L."/>
            <person name="Friedrich A."/>
            <person name="Martin T."/>
            <person name="Durrens P."/>
            <person name="Casaregola S."/>
            <person name="Neuveglise C."/>
            <person name="Fairhead C."/>
            <person name="Marck C."/>
            <person name="Cruz J.A."/>
            <person name="Straub M.L."/>
            <person name="Kugler V."/>
            <person name="Sacerdot C."/>
            <person name="Uzunov Z."/>
            <person name="Thierry A."/>
            <person name="Weiss S."/>
            <person name="Bleykasten C."/>
            <person name="De Montigny J."/>
            <person name="Jacques N."/>
            <person name="Jung P."/>
            <person name="Lemaire M."/>
            <person name="Mallet S."/>
            <person name="Morel G."/>
            <person name="Richard G.F."/>
            <person name="Sarkar A."/>
            <person name="Savel G."/>
            <person name="Schacherer J."/>
            <person name="Seret M.L."/>
            <person name="Talla E."/>
            <person name="Samson G."/>
            <person name="Jubin C."/>
            <person name="Poulain J."/>
            <person name="Vacherie B."/>
            <person name="Barbe V."/>
            <person name="Pelletier E."/>
            <person name="Sherman D.J."/>
            <person name="Westhof E."/>
            <person name="Weissenbach J."/>
            <person name="Baret P.V."/>
            <person name="Wincker P."/>
            <person name="Gaillardin C."/>
            <person name="Dujon B."/>
            <person name="Souciet J.L."/>
        </authorList>
    </citation>
    <scope>NUCLEOTIDE SEQUENCE [LARGE SCALE GENOMIC DNA]</scope>
    <source>
        <strain evidence="5">ATCC MYA-4447 / BCRC 22081 / CBS 7064 / NBRC 10061 / NRRL Y-12695</strain>
    </source>
</reference>
<protein>
    <submittedName>
        <fullName evidence="4">Piso0_003509 protein</fullName>
    </submittedName>
</protein>
<sequence length="942" mass="106568">MMTPEIESPLQETKKANISSESEAANKNVGKDAAKNMTPPATPSSKGGDEKEDKDAREESSSTPASKASNASERKAPSELDDIARKLFSEEFYSVRPDEYIHLLAGSDGESTEIRERYMDLFEWSPDLLASVRMLCSKLYLKGESQQIDRVLVSFSKSYVRKHPDNVFCTKQHEMIYIIMYSLVLLNTALHNSEVDKKSKMSQQDYVRNTMSTFVTSNSHGYRKLNVRQRVNIERELAGYYEDLSKHELHLKNSDSSAFVSMTKPSKRQSLYGNESASRNVSSGKASLSSDMPPLSRQSSESSIWSTDTNSKRISLSMQRVPSGASDLSHMSSFMGRHKKISRAGFSRALASEQKHSSNGMFSNNNSSAVSQHSARTLRGRQSMHLPRTPTKDYPSLSRKTSTDSSILGNGHDLESNISVDSIDMQEFDITKDDAQMPIENFDVDDFQDEIDLLLELEGSPYLKEGFLKLKIVNNDQQDFNAEEQPPSRTASGSGFRWLSFFRSPSKGYSASNMNGPANILSNKVSELFVVVSKGELTLYSFDPKLVKKDRMLKKKEGYQDDDDDNESVVGDGNWLKNAVKVGAYNLCSTYAKLESSIPGVSNSSRIGKSSWSLTFPRVSKKPNKVFYFEAGTYEIAREFINACNFWASKITAIPTAEESVSSIEYGWTNLKGLIAKKNDFKKMKSIQKWEPLPQGVYLSSYFANQSELDGKAYTMNIIKQFFKTVNYYNSLKKHYADFNESKIAFLRTFNNRQLSGSSNYGRVVANYKSRGAEYEKELKMYKSYMMILAYGLLLRFKVEYTDNVENVNEQEEDKDQENLEENWFSENDDEMTYLAKVEISKVFKGVRDIFKLIPNYQSNPFIDSILTAGATSSNPNAKPFPLVKSPKTFTLSNYKEVEGTINDMHQNQPLESGELDRRRSTDTIKEEDEPEEAEQNKEKAK</sequence>
<dbReference type="InterPro" id="IPR035999">
    <property type="entry name" value="Sec7_dom_sf"/>
</dbReference>
<evidence type="ECO:0000313" key="5">
    <source>
        <dbReference type="Proteomes" id="UP000005222"/>
    </source>
</evidence>
<feature type="region of interest" description="Disordered" evidence="1">
    <location>
        <begin position="900"/>
        <end position="942"/>
    </location>
</feature>
<dbReference type="InParanoid" id="G8YIA6"/>
<dbReference type="Gene3D" id="1.10.1000.11">
    <property type="entry name" value="Arf Nucleotide-binding Site Opener,domain 2"/>
    <property type="match status" value="1"/>
</dbReference>
<feature type="compositionally biased region" description="Basic and acidic residues" evidence="1">
    <location>
        <begin position="915"/>
        <end position="925"/>
    </location>
</feature>
<evidence type="ECO:0000256" key="1">
    <source>
        <dbReference type="SAM" id="MobiDB-lite"/>
    </source>
</evidence>
<name>G8YIA6_PICSO</name>
<dbReference type="EMBL" id="FO082053">
    <property type="protein sequence ID" value="CCE80393.1"/>
    <property type="molecule type" value="Genomic_DNA"/>
</dbReference>
<dbReference type="AlphaFoldDB" id="G8YIA6"/>
<feature type="compositionally biased region" description="Low complexity" evidence="1">
    <location>
        <begin position="357"/>
        <end position="368"/>
    </location>
</feature>
<feature type="domain" description="SEC7" evidence="2">
    <location>
        <begin position="69"/>
        <end position="247"/>
    </location>
</feature>
<dbReference type="Pfam" id="PF01369">
    <property type="entry name" value="Sec7"/>
    <property type="match status" value="1"/>
</dbReference>
<dbReference type="InterPro" id="IPR000904">
    <property type="entry name" value="Sec7_dom"/>
</dbReference>
<feature type="compositionally biased region" description="Polar residues" evidence="1">
    <location>
        <begin position="398"/>
        <end position="408"/>
    </location>
</feature>
<dbReference type="EMBL" id="FO082052">
    <property type="protein sequence ID" value="CCE81158.1"/>
    <property type="molecule type" value="Genomic_DNA"/>
</dbReference>
<gene>
    <name evidence="4" type="primary">Piso0_003509</name>
    <name evidence="3" type="ORF">GNLVRS01_PISO0G13888g</name>
    <name evidence="4" type="ORF">GNLVRS01_PISO0H13889g</name>
</gene>
<reference evidence="4" key="1">
    <citation type="submission" date="2011-10" db="EMBL/GenBank/DDBJ databases">
        <authorList>
            <person name="Genoscope - CEA"/>
        </authorList>
    </citation>
    <scope>NUCLEOTIDE SEQUENCE</scope>
</reference>
<dbReference type="GO" id="GO:0032012">
    <property type="term" value="P:regulation of ARF protein signal transduction"/>
    <property type="evidence" value="ECO:0007669"/>
    <property type="project" value="InterPro"/>
</dbReference>
<dbReference type="PANTHER" id="PTHR10663">
    <property type="entry name" value="GUANYL-NUCLEOTIDE EXCHANGE FACTOR"/>
    <property type="match status" value="1"/>
</dbReference>
<dbReference type="PANTHER" id="PTHR10663:SF405">
    <property type="entry name" value="ARF GUANINE NUCLEOTIDE EXCHANGE FACTOR SYT1"/>
    <property type="match status" value="1"/>
</dbReference>
<dbReference type="eggNOG" id="KOG0929">
    <property type="taxonomic scope" value="Eukaryota"/>
</dbReference>
<feature type="region of interest" description="Disordered" evidence="1">
    <location>
        <begin position="350"/>
        <end position="413"/>
    </location>
</feature>
<dbReference type="Proteomes" id="UP000005222">
    <property type="component" value="Chromosome G"/>
</dbReference>
<dbReference type="HOGENOM" id="CLU_008870_0_0_1"/>
<feature type="region of interest" description="Disordered" evidence="1">
    <location>
        <begin position="1"/>
        <end position="77"/>
    </location>
</feature>
<accession>G8YIA6</accession>
<dbReference type="OrthoDB" id="2157641at2759"/>
<evidence type="ECO:0000259" key="2">
    <source>
        <dbReference type="PROSITE" id="PS50190"/>
    </source>
</evidence>
<feature type="compositionally biased region" description="Polar residues" evidence="1">
    <location>
        <begin position="61"/>
        <end position="71"/>
    </location>
</feature>
<dbReference type="FunCoup" id="G8YIA6">
    <property type="interactions" value="28"/>
</dbReference>
<feature type="compositionally biased region" description="Polar residues" evidence="1">
    <location>
        <begin position="16"/>
        <end position="25"/>
    </location>
</feature>
<evidence type="ECO:0000313" key="3">
    <source>
        <dbReference type="EMBL" id="CCE80393.1"/>
    </source>
</evidence>
<dbReference type="STRING" id="559304.G8YIA6"/>
<dbReference type="PROSITE" id="PS50190">
    <property type="entry name" value="SEC7"/>
    <property type="match status" value="1"/>
</dbReference>
<feature type="region of interest" description="Disordered" evidence="1">
    <location>
        <begin position="260"/>
        <end position="311"/>
    </location>
</feature>
<dbReference type="SMART" id="SM00222">
    <property type="entry name" value="Sec7"/>
    <property type="match status" value="1"/>
</dbReference>